<comment type="subcellular location">
    <subcellularLocation>
        <location evidence="1">Membrane</location>
    </subcellularLocation>
</comment>
<gene>
    <name evidence="6" type="ORF">SAMN05192546_11011</name>
</gene>
<dbReference type="Gene3D" id="6.10.340.10">
    <property type="match status" value="1"/>
</dbReference>
<dbReference type="Pfam" id="PF00672">
    <property type="entry name" value="HAMP"/>
    <property type="match status" value="1"/>
</dbReference>
<protein>
    <submittedName>
        <fullName evidence="6">Two-component system, sensor histidine kinase YesM</fullName>
    </submittedName>
</protein>
<feature type="transmembrane region" description="Helical" evidence="4">
    <location>
        <begin position="247"/>
        <end position="271"/>
    </location>
</feature>
<organism evidence="6 7">
    <name type="scientific">Tindallia californiensis</name>
    <dbReference type="NCBI Taxonomy" id="159292"/>
    <lineage>
        <taxon>Bacteria</taxon>
        <taxon>Bacillati</taxon>
        <taxon>Bacillota</taxon>
        <taxon>Clostridia</taxon>
        <taxon>Peptostreptococcales</taxon>
        <taxon>Tindalliaceae</taxon>
        <taxon>Tindallia</taxon>
    </lineage>
</organism>
<keyword evidence="2" id="KW-0597">Phosphoprotein</keyword>
<dbReference type="GO" id="GO:0000155">
    <property type="term" value="F:phosphorelay sensor kinase activity"/>
    <property type="evidence" value="ECO:0007669"/>
    <property type="project" value="InterPro"/>
</dbReference>
<dbReference type="SUPFAM" id="SSF55874">
    <property type="entry name" value="ATPase domain of HSP90 chaperone/DNA topoisomerase II/histidine kinase"/>
    <property type="match status" value="1"/>
</dbReference>
<evidence type="ECO:0000256" key="3">
    <source>
        <dbReference type="ARBA" id="ARBA00022679"/>
    </source>
</evidence>
<dbReference type="InterPro" id="IPR003660">
    <property type="entry name" value="HAMP_dom"/>
</dbReference>
<evidence type="ECO:0000256" key="1">
    <source>
        <dbReference type="ARBA" id="ARBA00004370"/>
    </source>
</evidence>
<evidence type="ECO:0000259" key="5">
    <source>
        <dbReference type="PROSITE" id="PS50885"/>
    </source>
</evidence>
<dbReference type="InterPro" id="IPR010559">
    <property type="entry name" value="Sig_transdc_His_kin_internal"/>
</dbReference>
<dbReference type="InterPro" id="IPR050640">
    <property type="entry name" value="Bact_2-comp_sensor_kinase"/>
</dbReference>
<keyword evidence="4" id="KW-0472">Membrane</keyword>
<dbReference type="RefSeq" id="WP_093315028.1">
    <property type="nucleotide sequence ID" value="NZ_FNPV01000010.1"/>
</dbReference>
<proteinExistence type="predicted"/>
<keyword evidence="7" id="KW-1185">Reference proteome</keyword>
<sequence>MKRSIRTKIIAAICITFLILLSLFIYVIEGQVKERVNLLNRNLTNQLIDARGNQISNWLEQRKIELEMMASFILKYDMSKEDAKDFIEMMYEQKSDTYVDMGIVEFGGYKRSIHGKETAIKHKKYYKDALKENASFKISEPQEVNGDKMVAMLYKVGGVNREIEFIYAEVPLEGLMRIASRINVYDGSGEILIKNKSIDSRENLYPTSLDNNPLIFETDIKAARGWSLNYYISAERINAINRELRKYIVFFQMILLASVIVLLMISFESVVKPIDKLKEMMGKVEKGDLSVRLQSHRKDEIGSLITSFNNMTQNLEEFRCQEREMKLKIMQEQVKPHFLYNTLDTIKWVATEENTEEVLSLIDALGTYFRIGLSSGKTFISLDEELEHIDSYLRILKARYEDRLVYSIHYDDNLLDVMVMRVLLQPIVENAVIHGINQMTEDGKITIYIASKENEVVIKIMNNAVFQADLMEGINNALMADEKTDMLKGYGLYSVNHRIKLEHGEQYGLELQSKGGWTIAVIRIPIIRGEKDNV</sequence>
<dbReference type="STRING" id="159292.SAMN05192546_11011"/>
<feature type="transmembrane region" description="Helical" evidence="4">
    <location>
        <begin position="9"/>
        <end position="28"/>
    </location>
</feature>
<dbReference type="AlphaFoldDB" id="A0A1H3QMR0"/>
<dbReference type="PANTHER" id="PTHR34220">
    <property type="entry name" value="SENSOR HISTIDINE KINASE YPDA"/>
    <property type="match status" value="1"/>
</dbReference>
<dbReference type="EMBL" id="FNPV01000010">
    <property type="protein sequence ID" value="SDZ14842.1"/>
    <property type="molecule type" value="Genomic_DNA"/>
</dbReference>
<evidence type="ECO:0000256" key="4">
    <source>
        <dbReference type="SAM" id="Phobius"/>
    </source>
</evidence>
<reference evidence="6 7" key="1">
    <citation type="submission" date="2016-10" db="EMBL/GenBank/DDBJ databases">
        <authorList>
            <person name="de Groot N.N."/>
        </authorList>
    </citation>
    <scope>NUCLEOTIDE SEQUENCE [LARGE SCALE GENOMIC DNA]</scope>
    <source>
        <strain evidence="6 7">APO</strain>
    </source>
</reference>
<keyword evidence="4" id="KW-0812">Transmembrane</keyword>
<dbReference type="Gene3D" id="3.30.565.10">
    <property type="entry name" value="Histidine kinase-like ATPase, C-terminal domain"/>
    <property type="match status" value="1"/>
</dbReference>
<keyword evidence="6" id="KW-0418">Kinase</keyword>
<keyword evidence="4" id="KW-1133">Transmembrane helix</keyword>
<dbReference type="CDD" id="cd06225">
    <property type="entry name" value="HAMP"/>
    <property type="match status" value="1"/>
</dbReference>
<keyword evidence="3" id="KW-0808">Transferase</keyword>
<dbReference type="OrthoDB" id="9809348at2"/>
<accession>A0A1H3QMR0</accession>
<evidence type="ECO:0000313" key="7">
    <source>
        <dbReference type="Proteomes" id="UP000199230"/>
    </source>
</evidence>
<dbReference type="InterPro" id="IPR036890">
    <property type="entry name" value="HATPase_C_sf"/>
</dbReference>
<evidence type="ECO:0000256" key="2">
    <source>
        <dbReference type="ARBA" id="ARBA00022553"/>
    </source>
</evidence>
<dbReference type="SMART" id="SM00304">
    <property type="entry name" value="HAMP"/>
    <property type="match status" value="1"/>
</dbReference>
<name>A0A1H3QMR0_9FIRM</name>
<feature type="domain" description="HAMP" evidence="5">
    <location>
        <begin position="268"/>
        <end position="320"/>
    </location>
</feature>
<dbReference type="Proteomes" id="UP000199230">
    <property type="component" value="Unassembled WGS sequence"/>
</dbReference>
<dbReference type="GO" id="GO:0016020">
    <property type="term" value="C:membrane"/>
    <property type="evidence" value="ECO:0007669"/>
    <property type="project" value="UniProtKB-SubCell"/>
</dbReference>
<dbReference type="PROSITE" id="PS50885">
    <property type="entry name" value="HAMP"/>
    <property type="match status" value="1"/>
</dbReference>
<dbReference type="Pfam" id="PF06580">
    <property type="entry name" value="His_kinase"/>
    <property type="match status" value="1"/>
</dbReference>
<dbReference type="PANTHER" id="PTHR34220:SF7">
    <property type="entry name" value="SENSOR HISTIDINE KINASE YPDA"/>
    <property type="match status" value="1"/>
</dbReference>
<dbReference type="SUPFAM" id="SSF158472">
    <property type="entry name" value="HAMP domain-like"/>
    <property type="match status" value="1"/>
</dbReference>
<evidence type="ECO:0000313" key="6">
    <source>
        <dbReference type="EMBL" id="SDZ14842.1"/>
    </source>
</evidence>